<reference evidence="1 2" key="1">
    <citation type="journal article" date="2014" name="ISME J.">
        <title>Ecophysiology of Thioploca ingrica as revealed by the complete genome sequence supplemented with proteomic evidence.</title>
        <authorList>
            <person name="Kojima H."/>
            <person name="Ogura Y."/>
            <person name="Yamamoto N."/>
            <person name="Togashi T."/>
            <person name="Mori H."/>
            <person name="Watanabe T."/>
            <person name="Nemoto F."/>
            <person name="Kurokawa K."/>
            <person name="Hayashi T."/>
            <person name="Fukui M."/>
        </authorList>
    </citation>
    <scope>NUCLEOTIDE SEQUENCE [LARGE SCALE GENOMIC DNA]</scope>
</reference>
<dbReference type="AlphaFoldDB" id="A0A090ADF3"/>
<dbReference type="SUPFAM" id="SSF50965">
    <property type="entry name" value="Galactose oxidase, central domain"/>
    <property type="match status" value="1"/>
</dbReference>
<evidence type="ECO:0000313" key="1">
    <source>
        <dbReference type="EMBL" id="BAP55883.1"/>
    </source>
</evidence>
<gene>
    <name evidence="1" type="ORF">THII_1586</name>
</gene>
<evidence type="ECO:0000313" key="2">
    <source>
        <dbReference type="Proteomes" id="UP000031623"/>
    </source>
</evidence>
<accession>A0A090ADF3</accession>
<sequence length="301" mass="33764">MSSAYFKEMSIFTGVVRYHDLGYLLATNDKDVANNIPHTKIYECNRGQWGTGLLKWSAISISVCHLPSERVITISPNGRVEASGGGYPPQEEQISLAEDLIFREVRGIAKGHAYAVGPARTVYRRDAPNKWTCIKAPKPEISQLMDAGFESIDGFSEKDIYAVGWGGEIWHYDGQLWKQINSPTNLGLFKVRCAGNGEVYAGGQMGILLRGRHEQWEIIEHEVTQENLRGIEWFNGILYVATTKSVYELKKDQLIPIDFGNDAPSTCYHLSAADGIMWSIGAKDVMEFDGKKWSRIIKIEK</sequence>
<dbReference type="InterPro" id="IPR011043">
    <property type="entry name" value="Gal_Oxase/kelch_b-propeller"/>
</dbReference>
<proteinExistence type="predicted"/>
<protein>
    <submittedName>
        <fullName evidence="1">Uncharacterized protein</fullName>
    </submittedName>
</protein>
<dbReference type="KEGG" id="tig:THII_1586"/>
<name>A0A090ADF3_9GAMM</name>
<organism evidence="1 2">
    <name type="scientific">Thioploca ingrica</name>
    <dbReference type="NCBI Taxonomy" id="40754"/>
    <lineage>
        <taxon>Bacteria</taxon>
        <taxon>Pseudomonadati</taxon>
        <taxon>Pseudomonadota</taxon>
        <taxon>Gammaproteobacteria</taxon>
        <taxon>Thiotrichales</taxon>
        <taxon>Thiotrichaceae</taxon>
        <taxon>Thioploca</taxon>
    </lineage>
</organism>
<dbReference type="Proteomes" id="UP000031623">
    <property type="component" value="Chromosome"/>
</dbReference>
<dbReference type="EMBL" id="AP014633">
    <property type="protein sequence ID" value="BAP55883.1"/>
    <property type="molecule type" value="Genomic_DNA"/>
</dbReference>
<keyword evidence="2" id="KW-1185">Reference proteome</keyword>
<dbReference type="HOGENOM" id="CLU_071258_0_1_6"/>